<evidence type="ECO:0000313" key="1">
    <source>
        <dbReference type="EMBL" id="OLP76780.1"/>
    </source>
</evidence>
<name>A0A1Q9C1J9_SYMMI</name>
<organism evidence="1 2">
    <name type="scientific">Symbiodinium microadriaticum</name>
    <name type="common">Dinoflagellate</name>
    <name type="synonym">Zooxanthella microadriatica</name>
    <dbReference type="NCBI Taxonomy" id="2951"/>
    <lineage>
        <taxon>Eukaryota</taxon>
        <taxon>Sar</taxon>
        <taxon>Alveolata</taxon>
        <taxon>Dinophyceae</taxon>
        <taxon>Suessiales</taxon>
        <taxon>Symbiodiniaceae</taxon>
        <taxon>Symbiodinium</taxon>
    </lineage>
</organism>
<keyword evidence="2" id="KW-1185">Reference proteome</keyword>
<evidence type="ECO:0000313" key="2">
    <source>
        <dbReference type="Proteomes" id="UP000186817"/>
    </source>
</evidence>
<gene>
    <name evidence="1" type="ORF">AK812_SmicGene43241</name>
</gene>
<accession>A0A1Q9C1J9</accession>
<proteinExistence type="predicted"/>
<protein>
    <submittedName>
        <fullName evidence="1">Uncharacterized protein</fullName>
    </submittedName>
</protein>
<dbReference type="AlphaFoldDB" id="A0A1Q9C1J9"/>
<reference evidence="1 2" key="1">
    <citation type="submission" date="2016-02" db="EMBL/GenBank/DDBJ databases">
        <title>Genome analysis of coral dinoflagellate symbionts highlights evolutionary adaptations to a symbiotic lifestyle.</title>
        <authorList>
            <person name="Aranda M."/>
            <person name="Li Y."/>
            <person name="Liew Y.J."/>
            <person name="Baumgarten S."/>
            <person name="Simakov O."/>
            <person name="Wilson M."/>
            <person name="Piel J."/>
            <person name="Ashoor H."/>
            <person name="Bougouffa S."/>
            <person name="Bajic V.B."/>
            <person name="Ryu T."/>
            <person name="Ravasi T."/>
            <person name="Bayer T."/>
            <person name="Micklem G."/>
            <person name="Kim H."/>
            <person name="Bhak J."/>
            <person name="Lajeunesse T.C."/>
            <person name="Voolstra C.R."/>
        </authorList>
    </citation>
    <scope>NUCLEOTIDE SEQUENCE [LARGE SCALE GENOMIC DNA]</scope>
    <source>
        <strain evidence="1 2">CCMP2467</strain>
    </source>
</reference>
<sequence>MDFRDAQGRDLVGPQVLALNTLAMGDNLAVEVGQAAHFQVLRQHACALHPDQTLLYRHVVPQGDSVEMLSIDDHICLQKVPLVDIAQKPQRRDTIIFDKATTAYKLVGLNLNDDKKRRDLTKGVLLGAEIDGVLGVVGPPRDRTLCLALLTALVAKRGILYDAVVFGSTSDAWGQAVRAVSLEQRHKCTAVLDAASATAFNARCLPSAEAVFGRQAEKGESLKDFAEQLPQSLSTRLGSGSVAASRGHVPRVPSAVRIASARALGLSEQHDVFKQLSVCEEAPERQWFEDPEWIGEVCKALPFKDNVADAPSRGRDVAPPVREEPGWLTALLAGDARGFEAVTAAARAPRVLGRWVRLLLLLAGDVERKKPWTRAA</sequence>
<dbReference type="EMBL" id="LSRX01001921">
    <property type="protein sequence ID" value="OLP76780.1"/>
    <property type="molecule type" value="Genomic_DNA"/>
</dbReference>
<dbReference type="Proteomes" id="UP000186817">
    <property type="component" value="Unassembled WGS sequence"/>
</dbReference>
<comment type="caution">
    <text evidence="1">The sequence shown here is derived from an EMBL/GenBank/DDBJ whole genome shotgun (WGS) entry which is preliminary data.</text>
</comment>
<dbReference type="OrthoDB" id="10453715at2759"/>